<proteinExistence type="predicted"/>
<dbReference type="AlphaFoldDB" id="A0A7X6DN15"/>
<comment type="caution">
    <text evidence="2">The sequence shown here is derived from an EMBL/GenBank/DDBJ whole genome shotgun (WGS) entry which is preliminary data.</text>
</comment>
<name>A0A7X6DN15_9BACT</name>
<feature type="domain" description="ABM" evidence="1">
    <location>
        <begin position="2"/>
        <end position="91"/>
    </location>
</feature>
<protein>
    <submittedName>
        <fullName evidence="2">Antibiotic biosynthesis monooxygenase</fullName>
    </submittedName>
</protein>
<dbReference type="Proteomes" id="UP000534783">
    <property type="component" value="Unassembled WGS sequence"/>
</dbReference>
<evidence type="ECO:0000313" key="3">
    <source>
        <dbReference type="Proteomes" id="UP000534783"/>
    </source>
</evidence>
<dbReference type="Pfam" id="PF03992">
    <property type="entry name" value="ABM"/>
    <property type="match status" value="1"/>
</dbReference>
<dbReference type="EMBL" id="VTOW01000001">
    <property type="protein sequence ID" value="NKE70140.1"/>
    <property type="molecule type" value="Genomic_DNA"/>
</dbReference>
<keyword evidence="2" id="KW-0560">Oxidoreductase</keyword>
<dbReference type="RefSeq" id="WP_168058403.1">
    <property type="nucleotide sequence ID" value="NZ_VTOW01000001.1"/>
</dbReference>
<organism evidence="2 3">
    <name type="scientific">Candidatus Manganitrophus noduliformans</name>
    <dbReference type="NCBI Taxonomy" id="2606439"/>
    <lineage>
        <taxon>Bacteria</taxon>
        <taxon>Pseudomonadati</taxon>
        <taxon>Nitrospirota</taxon>
        <taxon>Nitrospiria</taxon>
        <taxon>Candidatus Troglogloeales</taxon>
        <taxon>Candidatus Manganitrophaceae</taxon>
        <taxon>Candidatus Manganitrophus</taxon>
    </lineage>
</organism>
<accession>A0A7X6DN15</accession>
<dbReference type="GO" id="GO:0004497">
    <property type="term" value="F:monooxygenase activity"/>
    <property type="evidence" value="ECO:0007669"/>
    <property type="project" value="UniProtKB-KW"/>
</dbReference>
<reference evidence="2 3" key="1">
    <citation type="journal article" date="2020" name="Nature">
        <title>Bacterial chemolithoautotrophy via manganese oxidation.</title>
        <authorList>
            <person name="Yu H."/>
            <person name="Leadbetter J.R."/>
        </authorList>
    </citation>
    <scope>NUCLEOTIDE SEQUENCE [LARGE SCALE GENOMIC DNA]</scope>
    <source>
        <strain evidence="2 3">Mn-1</strain>
    </source>
</reference>
<gene>
    <name evidence="2" type="ORF">MNODULE_05210</name>
</gene>
<dbReference type="InterPro" id="IPR011008">
    <property type="entry name" value="Dimeric_a/b-barrel"/>
</dbReference>
<dbReference type="Gene3D" id="3.30.70.100">
    <property type="match status" value="1"/>
</dbReference>
<sequence length="107" mass="12130">MMHTLVSFYVQPSKVQEFESLHRALAQLISGQPGCIEVKVHRSLKHPREYVVYGTWESKEAWERAHQTAEFKTAFQNLPIEEHTLSSASFFELAYAYKGGGGAVCPE</sequence>
<dbReference type="InterPro" id="IPR007138">
    <property type="entry name" value="ABM_dom"/>
</dbReference>
<evidence type="ECO:0000259" key="1">
    <source>
        <dbReference type="PROSITE" id="PS51725"/>
    </source>
</evidence>
<dbReference type="PROSITE" id="PS51725">
    <property type="entry name" value="ABM"/>
    <property type="match status" value="1"/>
</dbReference>
<keyword evidence="3" id="KW-1185">Reference proteome</keyword>
<evidence type="ECO:0000313" key="2">
    <source>
        <dbReference type="EMBL" id="NKE70140.1"/>
    </source>
</evidence>
<keyword evidence="2" id="KW-0503">Monooxygenase</keyword>
<dbReference type="SUPFAM" id="SSF54909">
    <property type="entry name" value="Dimeric alpha+beta barrel"/>
    <property type="match status" value="1"/>
</dbReference>